<feature type="compositionally biased region" description="Acidic residues" evidence="1">
    <location>
        <begin position="50"/>
        <end position="64"/>
    </location>
</feature>
<reference evidence="2" key="1">
    <citation type="journal article" date="2020" name="BMC Genomics">
        <title>Correction to: Identification and distribution of gene clusters required for synthesis of sphingolipid metabolism inhibitors in diverse species of the filamentous fungus Fusarium.</title>
        <authorList>
            <person name="Kim H.S."/>
            <person name="Lohmar J.M."/>
            <person name="Busman M."/>
            <person name="Brown D.W."/>
            <person name="Naumann T.A."/>
            <person name="Divon H.H."/>
            <person name="Lysoe E."/>
            <person name="Uhlig S."/>
            <person name="Proctor R.H."/>
        </authorList>
    </citation>
    <scope>NUCLEOTIDE SEQUENCE</scope>
    <source>
        <strain evidence="2">NRRL 20472</strain>
    </source>
</reference>
<dbReference type="Proteomes" id="UP000622797">
    <property type="component" value="Unassembled WGS sequence"/>
</dbReference>
<gene>
    <name evidence="2" type="ORF">FSARC_6213</name>
</gene>
<evidence type="ECO:0000313" key="3">
    <source>
        <dbReference type="Proteomes" id="UP000622797"/>
    </source>
</evidence>
<sequence length="118" mass="13326">MAPTTHSKHSDEAACHQTKRSRFSSADDESFEADIFEFTDSRGQGSDYEPPTDESSEEDDLEGEVSERGFSKDEVTEDEYGDPKNDIGDIIQPALVLLVIDAWLRAHERPDFEKRKST</sequence>
<feature type="compositionally biased region" description="Basic and acidic residues" evidence="1">
    <location>
        <begin position="65"/>
        <end position="74"/>
    </location>
</feature>
<dbReference type="EMBL" id="JABEXW010000308">
    <property type="protein sequence ID" value="KAF4966087.1"/>
    <property type="molecule type" value="Genomic_DNA"/>
</dbReference>
<protein>
    <submittedName>
        <fullName evidence="2">Uncharacterized protein</fullName>
    </submittedName>
</protein>
<organism evidence="2 3">
    <name type="scientific">Fusarium sarcochroum</name>
    <dbReference type="NCBI Taxonomy" id="1208366"/>
    <lineage>
        <taxon>Eukaryota</taxon>
        <taxon>Fungi</taxon>
        <taxon>Dikarya</taxon>
        <taxon>Ascomycota</taxon>
        <taxon>Pezizomycotina</taxon>
        <taxon>Sordariomycetes</taxon>
        <taxon>Hypocreomycetidae</taxon>
        <taxon>Hypocreales</taxon>
        <taxon>Nectriaceae</taxon>
        <taxon>Fusarium</taxon>
        <taxon>Fusarium lateritium species complex</taxon>
    </lineage>
</organism>
<evidence type="ECO:0000313" key="2">
    <source>
        <dbReference type="EMBL" id="KAF4966087.1"/>
    </source>
</evidence>
<reference evidence="2" key="2">
    <citation type="submission" date="2020-05" db="EMBL/GenBank/DDBJ databases">
        <authorList>
            <person name="Kim H.-S."/>
            <person name="Proctor R.H."/>
            <person name="Brown D.W."/>
        </authorList>
    </citation>
    <scope>NUCLEOTIDE SEQUENCE</scope>
    <source>
        <strain evidence="2">NRRL 20472</strain>
    </source>
</reference>
<dbReference type="AlphaFoldDB" id="A0A8H4TXY6"/>
<keyword evidence="3" id="KW-1185">Reference proteome</keyword>
<feature type="compositionally biased region" description="Acidic residues" evidence="1">
    <location>
        <begin position="26"/>
        <end position="37"/>
    </location>
</feature>
<name>A0A8H4TXY6_9HYPO</name>
<evidence type="ECO:0000256" key="1">
    <source>
        <dbReference type="SAM" id="MobiDB-lite"/>
    </source>
</evidence>
<accession>A0A8H4TXY6</accession>
<comment type="caution">
    <text evidence="2">The sequence shown here is derived from an EMBL/GenBank/DDBJ whole genome shotgun (WGS) entry which is preliminary data.</text>
</comment>
<feature type="region of interest" description="Disordered" evidence="1">
    <location>
        <begin position="1"/>
        <end position="87"/>
    </location>
</feature>
<proteinExistence type="predicted"/>